<dbReference type="SUPFAM" id="SSF102705">
    <property type="entry name" value="NIF3 (NGG1p interacting factor 3)-like"/>
    <property type="match status" value="1"/>
</dbReference>
<accession>A0ABS2DK99</accession>
<dbReference type="Pfam" id="PF01784">
    <property type="entry name" value="DUF34_NIF3"/>
    <property type="match status" value="1"/>
</dbReference>
<reference evidence="4 5" key="1">
    <citation type="submission" date="2021-02" db="EMBL/GenBank/DDBJ databases">
        <title>Bacillus sp. RD4P76, an endophyte from a halophyte.</title>
        <authorList>
            <person name="Sun J.-Q."/>
        </authorList>
    </citation>
    <scope>NUCLEOTIDE SEQUENCE [LARGE SCALE GENOMIC DNA]</scope>
    <source>
        <strain evidence="4 5">RD4P76</strain>
    </source>
</reference>
<protein>
    <recommendedName>
        <fullName evidence="2">GTP cyclohydrolase 1 type 2 homolog</fullName>
    </recommendedName>
</protein>
<dbReference type="Proteomes" id="UP001518925">
    <property type="component" value="Unassembled WGS sequence"/>
</dbReference>
<organism evidence="4 5">
    <name type="scientific">Bacillus suaedaesalsae</name>
    <dbReference type="NCBI Taxonomy" id="2810349"/>
    <lineage>
        <taxon>Bacteria</taxon>
        <taxon>Bacillati</taxon>
        <taxon>Bacillota</taxon>
        <taxon>Bacilli</taxon>
        <taxon>Bacillales</taxon>
        <taxon>Bacillaceae</taxon>
        <taxon>Bacillus</taxon>
    </lineage>
</organism>
<dbReference type="EMBL" id="JAFELM010000035">
    <property type="protein sequence ID" value="MBM6618826.1"/>
    <property type="molecule type" value="Genomic_DNA"/>
</dbReference>
<proteinExistence type="inferred from homology"/>
<sequence>MTKKVKRVGLVCGNGGPTTCLKEAIENNCDVYITGECNLYTIQYAKFKGINLIIGSHTFTEFFGIQSLALKLNETIKELEVVKLNEEHYEANLK</sequence>
<evidence type="ECO:0000313" key="5">
    <source>
        <dbReference type="Proteomes" id="UP001518925"/>
    </source>
</evidence>
<dbReference type="PANTHER" id="PTHR13799:SF14">
    <property type="entry name" value="GTP CYCLOHYDROLASE 1 TYPE 2 HOMOLOG"/>
    <property type="match status" value="1"/>
</dbReference>
<dbReference type="Gene3D" id="3.40.1390.30">
    <property type="entry name" value="NIF3 (NGG1p interacting factor 3)-like"/>
    <property type="match status" value="2"/>
</dbReference>
<gene>
    <name evidence="4" type="ORF">JR050_14245</name>
</gene>
<name>A0ABS2DK99_9BACI</name>
<comment type="caution">
    <text evidence="4">The sequence shown here is derived from an EMBL/GenBank/DDBJ whole genome shotgun (WGS) entry which is preliminary data.</text>
</comment>
<evidence type="ECO:0000313" key="4">
    <source>
        <dbReference type="EMBL" id="MBM6618826.1"/>
    </source>
</evidence>
<dbReference type="PANTHER" id="PTHR13799">
    <property type="entry name" value="NGG1 INTERACTING FACTOR 3"/>
    <property type="match status" value="1"/>
</dbReference>
<dbReference type="InterPro" id="IPR036069">
    <property type="entry name" value="DUF34/NIF3_sf"/>
</dbReference>
<comment type="similarity">
    <text evidence="1">Belongs to the GTP cyclohydrolase I type 2/NIF3 family.</text>
</comment>
<dbReference type="RefSeq" id="WP_204204170.1">
    <property type="nucleotide sequence ID" value="NZ_JAFELM010000035.1"/>
</dbReference>
<evidence type="ECO:0000256" key="3">
    <source>
        <dbReference type="ARBA" id="ARBA00022723"/>
    </source>
</evidence>
<dbReference type="InterPro" id="IPR002678">
    <property type="entry name" value="DUF34/NIF3"/>
</dbReference>
<evidence type="ECO:0000256" key="1">
    <source>
        <dbReference type="ARBA" id="ARBA00006964"/>
    </source>
</evidence>
<keyword evidence="5" id="KW-1185">Reference proteome</keyword>
<evidence type="ECO:0000256" key="2">
    <source>
        <dbReference type="ARBA" id="ARBA00022112"/>
    </source>
</evidence>
<keyword evidence="3" id="KW-0479">Metal-binding</keyword>